<dbReference type="AlphaFoldDB" id="A0A4P7W0Y8"/>
<feature type="domain" description="Polysaccharide pyruvyl transferase" evidence="1">
    <location>
        <begin position="14"/>
        <end position="317"/>
    </location>
</feature>
<gene>
    <name evidence="2" type="ORF">E7747_00990</name>
</gene>
<keyword evidence="2" id="KW-0808">Transferase</keyword>
<dbReference type="RefSeq" id="WP_123613115.1">
    <property type="nucleotide sequence ID" value="NZ_CAXHQF010000098.1"/>
</dbReference>
<proteinExistence type="predicted"/>
<reference evidence="3" key="1">
    <citation type="submission" date="2019-02" db="EMBL/GenBank/DDBJ databases">
        <title>Isolation and identification of novel species under the genus Muribaculum.</title>
        <authorList>
            <person name="Miyake S."/>
            <person name="Ding Y."/>
            <person name="Low A."/>
            <person name="Soh M."/>
            <person name="Seedorf H."/>
        </authorList>
    </citation>
    <scope>NUCLEOTIDE SEQUENCE [LARGE SCALE GENOMIC DNA]</scope>
    <source>
        <strain evidence="3">H5</strain>
    </source>
</reference>
<dbReference type="GO" id="GO:0016740">
    <property type="term" value="F:transferase activity"/>
    <property type="evidence" value="ECO:0007669"/>
    <property type="project" value="UniProtKB-KW"/>
</dbReference>
<dbReference type="KEGG" id="ddb:E7747_00990"/>
<dbReference type="Proteomes" id="UP000297149">
    <property type="component" value="Chromosome"/>
</dbReference>
<evidence type="ECO:0000313" key="3">
    <source>
        <dbReference type="Proteomes" id="UP000297149"/>
    </source>
</evidence>
<name>A0A4P7W0Y8_9BACT</name>
<organism evidence="2 3">
    <name type="scientific">Duncaniella dubosii</name>
    <dbReference type="NCBI Taxonomy" id="2518971"/>
    <lineage>
        <taxon>Bacteria</taxon>
        <taxon>Pseudomonadati</taxon>
        <taxon>Bacteroidota</taxon>
        <taxon>Bacteroidia</taxon>
        <taxon>Bacteroidales</taxon>
        <taxon>Muribaculaceae</taxon>
        <taxon>Duncaniella</taxon>
    </lineage>
</organism>
<sequence>MKNIGIITFHAAHNYGSMLQNYALQQAIMKLSDKYYVETINMRSIRQIEQYNYFKAPWKYQDKKRILLSILYAPFFKALKMKYRLFEEFLANNISLSMQVDELSENTALSKKYDAIIAGSDQIWNITAYDFSWNYFLDFIHGDIRKISYAASMGTAPASQMQLYMQKKEFLRELLNSFYAISVREQKTASAISSLTDGKIRPEVVPDPTLLLSSKEWESLVPSESIVRGEYIFLYNPYYLSEVYTQAMELKKATGLPVVVSNINTRSIIPSIRFNLKLCSGPIEFLNLVKNAKYVIGKSFHLAVFSTLFSKNFIAVNGMNDSRLNNYLSKLDICNIASNGKITSELIDASMSIDYTEVKRRIAFEKEKGVRFLQESLKGL</sequence>
<accession>A0A4P7W0Y8</accession>
<dbReference type="EMBL" id="CP039396">
    <property type="protein sequence ID" value="QCD41000.1"/>
    <property type="molecule type" value="Genomic_DNA"/>
</dbReference>
<evidence type="ECO:0000313" key="2">
    <source>
        <dbReference type="EMBL" id="QCD41000.1"/>
    </source>
</evidence>
<evidence type="ECO:0000259" key="1">
    <source>
        <dbReference type="Pfam" id="PF04230"/>
    </source>
</evidence>
<keyword evidence="3" id="KW-1185">Reference proteome</keyword>
<protein>
    <submittedName>
        <fullName evidence="2">Polysaccharide pyruvyl transferase family protein</fullName>
    </submittedName>
</protein>
<dbReference type="InterPro" id="IPR007345">
    <property type="entry name" value="Polysacch_pyruvyl_Trfase"/>
</dbReference>
<dbReference type="Pfam" id="PF04230">
    <property type="entry name" value="PS_pyruv_trans"/>
    <property type="match status" value="1"/>
</dbReference>